<dbReference type="Proteomes" id="UP000475214">
    <property type="component" value="Unassembled WGS sequence"/>
</dbReference>
<feature type="compositionally biased region" description="Basic and acidic residues" evidence="1">
    <location>
        <begin position="45"/>
        <end position="59"/>
    </location>
</feature>
<dbReference type="InterPro" id="IPR006311">
    <property type="entry name" value="TAT_signal"/>
</dbReference>
<gene>
    <name evidence="3" type="ORF">G1H10_10170</name>
</gene>
<protein>
    <submittedName>
        <fullName evidence="3">MBL fold metallo-hydrolase</fullName>
    </submittedName>
</protein>
<dbReference type="Pfam" id="PF12706">
    <property type="entry name" value="Lactamase_B_2"/>
    <property type="match status" value="1"/>
</dbReference>
<proteinExistence type="predicted"/>
<feature type="region of interest" description="Disordered" evidence="1">
    <location>
        <begin position="38"/>
        <end position="63"/>
    </location>
</feature>
<accession>A0A6L9S6E5</accession>
<evidence type="ECO:0000313" key="3">
    <source>
        <dbReference type="EMBL" id="NEE00533.1"/>
    </source>
</evidence>
<dbReference type="Gene3D" id="3.60.15.10">
    <property type="entry name" value="Ribonuclease Z/Hydroxyacylglutathione hydrolase-like"/>
    <property type="match status" value="1"/>
</dbReference>
<dbReference type="CDD" id="cd06262">
    <property type="entry name" value="metallo-hydrolase-like_MBL-fold"/>
    <property type="match status" value="1"/>
</dbReference>
<keyword evidence="3" id="KW-0378">Hydrolase</keyword>
<dbReference type="SMART" id="SM00849">
    <property type="entry name" value="Lactamase_B"/>
    <property type="match status" value="1"/>
</dbReference>
<evidence type="ECO:0000313" key="4">
    <source>
        <dbReference type="Proteomes" id="UP000475214"/>
    </source>
</evidence>
<comment type="caution">
    <text evidence="3">The sequence shown here is derived from an EMBL/GenBank/DDBJ whole genome shotgun (WGS) entry which is preliminary data.</text>
</comment>
<dbReference type="PANTHER" id="PTHR43546:SF3">
    <property type="entry name" value="UPF0173 METAL-DEPENDENT HYDROLASE MJ1163"/>
    <property type="match status" value="1"/>
</dbReference>
<keyword evidence="4" id="KW-1185">Reference proteome</keyword>
<reference evidence="3 4" key="1">
    <citation type="submission" date="2020-02" db="EMBL/GenBank/DDBJ databases">
        <authorList>
            <person name="Li X.-J."/>
            <person name="Han X.-M."/>
        </authorList>
    </citation>
    <scope>NUCLEOTIDE SEQUENCE [LARGE SCALE GENOMIC DNA]</scope>
    <source>
        <strain evidence="3 4">CCTCC AB 2017055</strain>
    </source>
</reference>
<dbReference type="InterPro" id="IPR001279">
    <property type="entry name" value="Metallo-B-lactamas"/>
</dbReference>
<dbReference type="PROSITE" id="PS51318">
    <property type="entry name" value="TAT"/>
    <property type="match status" value="1"/>
</dbReference>
<dbReference type="SUPFAM" id="SSF56281">
    <property type="entry name" value="Metallo-hydrolase/oxidoreductase"/>
    <property type="match status" value="1"/>
</dbReference>
<dbReference type="AlphaFoldDB" id="A0A6L9S6E5"/>
<evidence type="ECO:0000259" key="2">
    <source>
        <dbReference type="SMART" id="SM00849"/>
    </source>
</evidence>
<organism evidence="3 4">
    <name type="scientific">Phytoactinopolyspora halotolerans</name>
    <dbReference type="NCBI Taxonomy" id="1981512"/>
    <lineage>
        <taxon>Bacteria</taxon>
        <taxon>Bacillati</taxon>
        <taxon>Actinomycetota</taxon>
        <taxon>Actinomycetes</taxon>
        <taxon>Jiangellales</taxon>
        <taxon>Jiangellaceae</taxon>
        <taxon>Phytoactinopolyspora</taxon>
    </lineage>
</organism>
<dbReference type="InterPro" id="IPR036866">
    <property type="entry name" value="RibonucZ/Hydroxyglut_hydro"/>
</dbReference>
<feature type="domain" description="Metallo-beta-lactamase" evidence="2">
    <location>
        <begin position="72"/>
        <end position="309"/>
    </location>
</feature>
<sequence length="354" mass="38511">MTTTRRTNVNTTTRDGGRWSRRGLLGAVAGAGLAGSTFPTIAGAGREEPRRANTQPERRRPGRAGVTLRWWGNNSWEIRIRVPDQDDGGDDESATRTILIDPWVTRFETGTYAPGGANPDTPITVDKELIDRYVDSGELRADHILVTHGHYDHLTDVPYLAERTGATVIGTETHVNLMRALGAPTDQLSVATGGEYLSFDGYTIRVLRSLHSATGPRARVAYPGTRPAAPPETPAVIKDLVEGGTLAYLVTADSGFSVIDFGGSNYIESELADVQPDVALVPPGGASVHEYVPRLLSALGKPRYVVPTHWDDFDYPLDEPAKDWGGLDTLRQAVAEASPRTRFLVLDHLQSHVW</sequence>
<dbReference type="RefSeq" id="WP_163736451.1">
    <property type="nucleotide sequence ID" value="NZ_JAAGOA010000006.1"/>
</dbReference>
<evidence type="ECO:0000256" key="1">
    <source>
        <dbReference type="SAM" id="MobiDB-lite"/>
    </source>
</evidence>
<dbReference type="GO" id="GO:0016787">
    <property type="term" value="F:hydrolase activity"/>
    <property type="evidence" value="ECO:0007669"/>
    <property type="project" value="UniProtKB-KW"/>
</dbReference>
<dbReference type="EMBL" id="JAAGOA010000006">
    <property type="protein sequence ID" value="NEE00533.1"/>
    <property type="molecule type" value="Genomic_DNA"/>
</dbReference>
<name>A0A6L9S6E5_9ACTN</name>
<dbReference type="InterPro" id="IPR050114">
    <property type="entry name" value="UPF0173_UPF0282_UlaG_hydrolase"/>
</dbReference>
<dbReference type="PANTHER" id="PTHR43546">
    <property type="entry name" value="UPF0173 METAL-DEPENDENT HYDROLASE MJ1163-RELATED"/>
    <property type="match status" value="1"/>
</dbReference>